<feature type="domain" description="HTH lysR-type" evidence="4">
    <location>
        <begin position="1"/>
        <end position="56"/>
    </location>
</feature>
<dbReference type="Pfam" id="PF00126">
    <property type="entry name" value="HTH_1"/>
    <property type="match status" value="1"/>
</dbReference>
<comment type="similarity">
    <text evidence="1">Belongs to the LysR transcriptional regulatory family.</text>
</comment>
<evidence type="ECO:0000256" key="3">
    <source>
        <dbReference type="ARBA" id="ARBA00023163"/>
    </source>
</evidence>
<protein>
    <submittedName>
        <fullName evidence="5">LysR family transcriptional regulator</fullName>
    </submittedName>
</protein>
<organism evidence="5 6">
    <name type="scientific">Acetobacterium wieringae</name>
    <dbReference type="NCBI Taxonomy" id="52694"/>
    <lineage>
        <taxon>Bacteria</taxon>
        <taxon>Bacillati</taxon>
        <taxon>Bacillota</taxon>
        <taxon>Clostridia</taxon>
        <taxon>Eubacteriales</taxon>
        <taxon>Eubacteriaceae</taxon>
        <taxon>Acetobacterium</taxon>
    </lineage>
</organism>
<evidence type="ECO:0000259" key="4">
    <source>
        <dbReference type="PROSITE" id="PS50931"/>
    </source>
</evidence>
<dbReference type="SUPFAM" id="SSF46785">
    <property type="entry name" value="Winged helix' DNA-binding domain"/>
    <property type="match status" value="1"/>
</dbReference>
<dbReference type="InterPro" id="IPR036390">
    <property type="entry name" value="WH_DNA-bd_sf"/>
</dbReference>
<dbReference type="PANTHER" id="PTHR30126">
    <property type="entry name" value="HTH-TYPE TRANSCRIPTIONAL REGULATOR"/>
    <property type="match status" value="1"/>
</dbReference>
<dbReference type="PRINTS" id="PR00039">
    <property type="entry name" value="HTHLYSR"/>
</dbReference>
<evidence type="ECO:0000313" key="6">
    <source>
        <dbReference type="Proteomes" id="UP000322619"/>
    </source>
</evidence>
<evidence type="ECO:0000313" key="5">
    <source>
        <dbReference type="EMBL" id="TYC83639.1"/>
    </source>
</evidence>
<dbReference type="AlphaFoldDB" id="A0A5D0WHK2"/>
<reference evidence="5 6" key="1">
    <citation type="submission" date="2019-08" db="EMBL/GenBank/DDBJ databases">
        <title>Isolation and enrichment of carboxydotrophic bacteria from anaerobic sludge for the production of bio-based chemicals from syngas.</title>
        <authorList>
            <person name="Antares A.L."/>
            <person name="Moreira J."/>
            <person name="Diender M."/>
            <person name="Parshina S.N."/>
            <person name="Stams A.J.M."/>
            <person name="Alves M."/>
            <person name="Alves J.I."/>
            <person name="Sousa D.Z."/>
        </authorList>
    </citation>
    <scope>NUCLEOTIDE SEQUENCE [LARGE SCALE GENOMIC DNA]</scope>
    <source>
        <strain evidence="5 6">JM</strain>
    </source>
</reference>
<dbReference type="InterPro" id="IPR036388">
    <property type="entry name" value="WH-like_DNA-bd_sf"/>
</dbReference>
<keyword evidence="3" id="KW-0804">Transcription</keyword>
<dbReference type="InterPro" id="IPR000847">
    <property type="entry name" value="LysR_HTH_N"/>
</dbReference>
<dbReference type="RefSeq" id="WP_148638569.1">
    <property type="nucleotide sequence ID" value="NZ_JAYFRG010000044.1"/>
</dbReference>
<evidence type="ECO:0000256" key="1">
    <source>
        <dbReference type="ARBA" id="ARBA00009437"/>
    </source>
</evidence>
<proteinExistence type="inferred from homology"/>
<keyword evidence="2" id="KW-0805">Transcription regulation</keyword>
<evidence type="ECO:0000256" key="2">
    <source>
        <dbReference type="ARBA" id="ARBA00023015"/>
    </source>
</evidence>
<accession>A0A5D0WHK2</accession>
<dbReference type="Gene3D" id="1.10.10.10">
    <property type="entry name" value="Winged helix-like DNA-binding domain superfamily/Winged helix DNA-binding domain"/>
    <property type="match status" value="1"/>
</dbReference>
<dbReference type="GO" id="GO:0003700">
    <property type="term" value="F:DNA-binding transcription factor activity"/>
    <property type="evidence" value="ECO:0007669"/>
    <property type="project" value="InterPro"/>
</dbReference>
<dbReference type="Proteomes" id="UP000322619">
    <property type="component" value="Unassembled WGS sequence"/>
</dbReference>
<dbReference type="EMBL" id="VSLA01000029">
    <property type="protein sequence ID" value="TYC83639.1"/>
    <property type="molecule type" value="Genomic_DNA"/>
</dbReference>
<name>A0A5D0WHK2_9FIRM</name>
<gene>
    <name evidence="5" type="ORF">FXB42_15405</name>
</gene>
<comment type="caution">
    <text evidence="5">The sequence shown here is derived from an EMBL/GenBank/DDBJ whole genome shotgun (WGS) entry which is preliminary data.</text>
</comment>
<sequence>MTFQQMEFFITSVRYGSFTATAKKFFTTQPTVSWQILLLEDELGFELLYRHEKPLA</sequence>
<dbReference type="PROSITE" id="PS50931">
    <property type="entry name" value="HTH_LYSR"/>
    <property type="match status" value="1"/>
</dbReference>